<evidence type="ECO:0000313" key="1">
    <source>
        <dbReference type="EMBL" id="KAF5813162.1"/>
    </source>
</evidence>
<protein>
    <submittedName>
        <fullName evidence="2">Putative armadillo-type fold protein</fullName>
    </submittedName>
</protein>
<accession>A0A251T5A9</accession>
<keyword evidence="3" id="KW-1185">Reference proteome</keyword>
<dbReference type="EMBL" id="CM007901">
    <property type="protein sequence ID" value="OTG05989.1"/>
    <property type="molecule type" value="Genomic_DNA"/>
</dbReference>
<dbReference type="Gene3D" id="1.25.10.10">
    <property type="entry name" value="Leucine-rich Repeat Variant"/>
    <property type="match status" value="1"/>
</dbReference>
<dbReference type="InterPro" id="IPR016024">
    <property type="entry name" value="ARM-type_fold"/>
</dbReference>
<reference evidence="1" key="3">
    <citation type="submission" date="2020-06" db="EMBL/GenBank/DDBJ databases">
        <title>Helianthus annuus Genome sequencing and assembly Release 2.</title>
        <authorList>
            <person name="Gouzy J."/>
            <person name="Langlade N."/>
            <person name="Munos S."/>
        </authorList>
    </citation>
    <scope>NUCLEOTIDE SEQUENCE</scope>
    <source>
        <tissue evidence="1">Leaves</tissue>
    </source>
</reference>
<reference evidence="2" key="2">
    <citation type="submission" date="2017-02" db="EMBL/GenBank/DDBJ databases">
        <title>Sunflower complete genome.</title>
        <authorList>
            <person name="Langlade N."/>
            <person name="Munos S."/>
        </authorList>
    </citation>
    <scope>NUCLEOTIDE SEQUENCE [LARGE SCALE GENOMIC DNA]</scope>
    <source>
        <tissue evidence="2">Leaves</tissue>
    </source>
</reference>
<evidence type="ECO:0000313" key="2">
    <source>
        <dbReference type="EMBL" id="OTG05989.1"/>
    </source>
</evidence>
<gene>
    <name evidence="2" type="ORF">HannXRQ_Chr12g0379771</name>
    <name evidence="1" type="ORF">HanXRQr2_Chr03g0095011</name>
</gene>
<evidence type="ECO:0000313" key="3">
    <source>
        <dbReference type="Proteomes" id="UP000215914"/>
    </source>
</evidence>
<proteinExistence type="predicted"/>
<dbReference type="SUPFAM" id="SSF48371">
    <property type="entry name" value="ARM repeat"/>
    <property type="match status" value="1"/>
</dbReference>
<dbReference type="EMBL" id="MNCJ02000318">
    <property type="protein sequence ID" value="KAF5813162.1"/>
    <property type="molecule type" value="Genomic_DNA"/>
</dbReference>
<sequence length="83" mass="9395">MLQNLTKFSDCRENFIKLHVVSVLITLARLGTTLAQEYTIACLSNLVKDDDYLKLLIAIKGGLISLKRFWDCSSVKSLEQLSF</sequence>
<dbReference type="Proteomes" id="UP000215914">
    <property type="component" value="Chromosome 12"/>
</dbReference>
<organism evidence="2 3">
    <name type="scientific">Helianthus annuus</name>
    <name type="common">Common sunflower</name>
    <dbReference type="NCBI Taxonomy" id="4232"/>
    <lineage>
        <taxon>Eukaryota</taxon>
        <taxon>Viridiplantae</taxon>
        <taxon>Streptophyta</taxon>
        <taxon>Embryophyta</taxon>
        <taxon>Tracheophyta</taxon>
        <taxon>Spermatophyta</taxon>
        <taxon>Magnoliopsida</taxon>
        <taxon>eudicotyledons</taxon>
        <taxon>Gunneridae</taxon>
        <taxon>Pentapetalae</taxon>
        <taxon>asterids</taxon>
        <taxon>campanulids</taxon>
        <taxon>Asterales</taxon>
        <taxon>Asteraceae</taxon>
        <taxon>Asteroideae</taxon>
        <taxon>Heliantheae alliance</taxon>
        <taxon>Heliantheae</taxon>
        <taxon>Helianthus</taxon>
    </lineage>
</organism>
<dbReference type="InParanoid" id="A0A251T5A9"/>
<reference evidence="1 3" key="1">
    <citation type="journal article" date="2017" name="Nature">
        <title>The sunflower genome provides insights into oil metabolism, flowering and Asterid evolution.</title>
        <authorList>
            <person name="Badouin H."/>
            <person name="Gouzy J."/>
            <person name="Grassa C.J."/>
            <person name="Murat F."/>
            <person name="Staton S.E."/>
            <person name="Cottret L."/>
            <person name="Lelandais-Briere C."/>
            <person name="Owens G.L."/>
            <person name="Carrere S."/>
            <person name="Mayjonade B."/>
            <person name="Legrand L."/>
            <person name="Gill N."/>
            <person name="Kane N.C."/>
            <person name="Bowers J.E."/>
            <person name="Hubner S."/>
            <person name="Bellec A."/>
            <person name="Berard A."/>
            <person name="Berges H."/>
            <person name="Blanchet N."/>
            <person name="Boniface M.C."/>
            <person name="Brunel D."/>
            <person name="Catrice O."/>
            <person name="Chaidir N."/>
            <person name="Claudel C."/>
            <person name="Donnadieu C."/>
            <person name="Faraut T."/>
            <person name="Fievet G."/>
            <person name="Helmstetter N."/>
            <person name="King M."/>
            <person name="Knapp S.J."/>
            <person name="Lai Z."/>
            <person name="Le Paslier M.C."/>
            <person name="Lippi Y."/>
            <person name="Lorenzon L."/>
            <person name="Mandel J.R."/>
            <person name="Marage G."/>
            <person name="Marchand G."/>
            <person name="Marquand E."/>
            <person name="Bret-Mestries E."/>
            <person name="Morien E."/>
            <person name="Nambeesan S."/>
            <person name="Nguyen T."/>
            <person name="Pegot-Espagnet P."/>
            <person name="Pouilly N."/>
            <person name="Raftis F."/>
            <person name="Sallet E."/>
            <person name="Schiex T."/>
            <person name="Thomas J."/>
            <person name="Vandecasteele C."/>
            <person name="Vares D."/>
            <person name="Vear F."/>
            <person name="Vautrin S."/>
            <person name="Crespi M."/>
            <person name="Mangin B."/>
            <person name="Burke J.M."/>
            <person name="Salse J."/>
            <person name="Munos S."/>
            <person name="Vincourt P."/>
            <person name="Rieseberg L.H."/>
            <person name="Langlade N.B."/>
        </authorList>
    </citation>
    <scope>NUCLEOTIDE SEQUENCE [LARGE SCALE GENOMIC DNA]</scope>
    <source>
        <strain evidence="3">cv. SF193</strain>
        <tissue evidence="1">Leaves</tissue>
    </source>
</reference>
<dbReference type="InterPro" id="IPR011989">
    <property type="entry name" value="ARM-like"/>
</dbReference>
<dbReference type="AlphaFoldDB" id="A0A251T5A9"/>
<dbReference type="Gramene" id="mRNA:HanXRQr2_Chr03g0095011">
    <property type="protein sequence ID" value="CDS:HanXRQr2_Chr03g0095011.1"/>
    <property type="gene ID" value="HanXRQr2_Chr03g0095011"/>
</dbReference>
<name>A0A251T5A9_HELAN</name>